<dbReference type="GO" id="GO:0008131">
    <property type="term" value="F:primary methylamine oxidase activity"/>
    <property type="evidence" value="ECO:0007669"/>
    <property type="project" value="UniProtKB-ARBA"/>
</dbReference>
<comment type="caution">
    <text evidence="9">The sequence shown here is derived from an EMBL/GenBank/DDBJ whole genome shotgun (WGS) entry which is preliminary data.</text>
</comment>
<comment type="catalytic activity">
    <reaction evidence="5">
        <text>a secondary aliphatic amine + O2 + H2O = a primary amine + an aldehyde + H2O2</text>
        <dbReference type="Rhea" id="RHEA:26414"/>
        <dbReference type="ChEBI" id="CHEBI:15377"/>
        <dbReference type="ChEBI" id="CHEBI:15379"/>
        <dbReference type="ChEBI" id="CHEBI:16240"/>
        <dbReference type="ChEBI" id="CHEBI:17478"/>
        <dbReference type="ChEBI" id="CHEBI:58855"/>
        <dbReference type="ChEBI" id="CHEBI:65296"/>
        <dbReference type="EC" id="1.4.3.4"/>
    </reaction>
</comment>
<dbReference type="Pfam" id="PF01593">
    <property type="entry name" value="Amino_oxidase"/>
    <property type="match status" value="1"/>
</dbReference>
<organism evidence="9 10">
    <name type="scientific">Paralvinella palmiformis</name>
    <dbReference type="NCBI Taxonomy" id="53620"/>
    <lineage>
        <taxon>Eukaryota</taxon>
        <taxon>Metazoa</taxon>
        <taxon>Spiralia</taxon>
        <taxon>Lophotrochozoa</taxon>
        <taxon>Annelida</taxon>
        <taxon>Polychaeta</taxon>
        <taxon>Sedentaria</taxon>
        <taxon>Canalipalpata</taxon>
        <taxon>Terebellida</taxon>
        <taxon>Terebelliformia</taxon>
        <taxon>Alvinellidae</taxon>
        <taxon>Paralvinella</taxon>
    </lineage>
</organism>
<sequence length="247" mass="26979">MIEYVPSLPSEKLNVIHRMPVGNITKVIVTYKTSFWRTVGFSGEAVTYGGSSIINGLDHGPLCIIFDGITSKGSPALVGFIGGQQQIQYASVEADDRKRAVLHSLSELFGKQALDPIDYKEKNWDEEPYNHGGPVSVATPGIGTSITAGLREPFGRLHFAGTESATVWCGFINGAVQSGYRAANEILYHLRPQVITASDLEDTNYIKRTRVSKSRKHGGTILHWVAVLALAGGVFYLIRNRALLTNF</sequence>
<dbReference type="InterPro" id="IPR001613">
    <property type="entry name" value="Flavin_amine_oxidase"/>
</dbReference>
<evidence type="ECO:0000256" key="5">
    <source>
        <dbReference type="ARBA" id="ARBA00048448"/>
    </source>
</evidence>
<name>A0AAD9N6G4_9ANNE</name>
<evidence type="ECO:0000313" key="10">
    <source>
        <dbReference type="Proteomes" id="UP001208570"/>
    </source>
</evidence>
<comment type="subcellular location">
    <subcellularLocation>
        <location evidence="2">Mitochondrion outer membrane</location>
        <topology evidence="2">Single-pass type IV membrane protein</topology>
        <orientation evidence="2">Cytoplasmic side</orientation>
    </subcellularLocation>
</comment>
<evidence type="ECO:0000256" key="7">
    <source>
        <dbReference type="RuleBase" id="RU362067"/>
    </source>
</evidence>
<dbReference type="InterPro" id="IPR036188">
    <property type="entry name" value="FAD/NAD-bd_sf"/>
</dbReference>
<dbReference type="GO" id="GO:0005741">
    <property type="term" value="C:mitochondrial outer membrane"/>
    <property type="evidence" value="ECO:0007669"/>
    <property type="project" value="UniProtKB-SubCell"/>
</dbReference>
<dbReference type="AlphaFoldDB" id="A0AAD9N6G4"/>
<keyword evidence="7" id="KW-0285">Flavoprotein</keyword>
<reference evidence="9" key="1">
    <citation type="journal article" date="2023" name="Mol. Biol. Evol.">
        <title>Third-Generation Sequencing Reveals the Adaptive Role of the Epigenome in Three Deep-Sea Polychaetes.</title>
        <authorList>
            <person name="Perez M."/>
            <person name="Aroh O."/>
            <person name="Sun Y."/>
            <person name="Lan Y."/>
            <person name="Juniper S.K."/>
            <person name="Young C.R."/>
            <person name="Angers B."/>
            <person name="Qian P.Y."/>
        </authorList>
    </citation>
    <scope>NUCLEOTIDE SEQUENCE</scope>
    <source>
        <strain evidence="9">P08H-3</strain>
    </source>
</reference>
<protein>
    <recommendedName>
        <fullName evidence="7">Amine oxidase</fullName>
        <ecNumber evidence="7">1.4.3.-</ecNumber>
    </recommendedName>
</protein>
<evidence type="ECO:0000256" key="3">
    <source>
        <dbReference type="ARBA" id="ARBA00005995"/>
    </source>
</evidence>
<feature type="domain" description="Amine oxidase" evidence="8">
    <location>
        <begin position="2"/>
        <end position="187"/>
    </location>
</feature>
<evidence type="ECO:0000256" key="4">
    <source>
        <dbReference type="ARBA" id="ARBA00023002"/>
    </source>
</evidence>
<evidence type="ECO:0000256" key="1">
    <source>
        <dbReference type="ARBA" id="ARBA00001974"/>
    </source>
</evidence>
<keyword evidence="7" id="KW-1133">Transmembrane helix</keyword>
<dbReference type="SUPFAM" id="SSF51905">
    <property type="entry name" value="FAD/NAD(P)-binding domain"/>
    <property type="match status" value="1"/>
</dbReference>
<dbReference type="InterPro" id="IPR002937">
    <property type="entry name" value="Amino_oxidase"/>
</dbReference>
<dbReference type="GO" id="GO:0097621">
    <property type="term" value="F:monoamine oxidase activity"/>
    <property type="evidence" value="ECO:0007669"/>
    <property type="project" value="UniProtKB-EC"/>
</dbReference>
<dbReference type="PRINTS" id="PR00757">
    <property type="entry name" value="AMINEOXDASEF"/>
</dbReference>
<dbReference type="SUPFAM" id="SSF54373">
    <property type="entry name" value="FAD-linked reductases, C-terminal domain"/>
    <property type="match status" value="1"/>
</dbReference>
<gene>
    <name evidence="9" type="ORF">LSH36_205g02007</name>
</gene>
<dbReference type="Proteomes" id="UP001208570">
    <property type="component" value="Unassembled WGS sequence"/>
</dbReference>
<feature type="transmembrane region" description="Helical" evidence="7">
    <location>
        <begin position="221"/>
        <end position="238"/>
    </location>
</feature>
<keyword evidence="7" id="KW-0812">Transmembrane</keyword>
<accession>A0AAD9N6G4</accession>
<dbReference type="EMBL" id="JAODUP010000205">
    <property type="protein sequence ID" value="KAK2156776.1"/>
    <property type="molecule type" value="Genomic_DNA"/>
</dbReference>
<evidence type="ECO:0000256" key="2">
    <source>
        <dbReference type="ARBA" id="ARBA00004362"/>
    </source>
</evidence>
<dbReference type="EC" id="1.4.3.-" evidence="7"/>
<keyword evidence="7" id="KW-0274">FAD</keyword>
<proteinExistence type="inferred from homology"/>
<feature type="binding site" evidence="6">
    <location>
        <position position="163"/>
    </location>
    <ligand>
        <name>FAD</name>
        <dbReference type="ChEBI" id="CHEBI:57692"/>
    </ligand>
</feature>
<evidence type="ECO:0000256" key="6">
    <source>
        <dbReference type="PIRSR" id="PIRSR601613-1"/>
    </source>
</evidence>
<comment type="cofactor">
    <cofactor evidence="1 7">
        <name>FAD</name>
        <dbReference type="ChEBI" id="CHEBI:57692"/>
    </cofactor>
</comment>
<keyword evidence="4 7" id="KW-0560">Oxidoreductase</keyword>
<evidence type="ECO:0000259" key="8">
    <source>
        <dbReference type="Pfam" id="PF01593"/>
    </source>
</evidence>
<dbReference type="InterPro" id="IPR050703">
    <property type="entry name" value="Flavin_MAO"/>
</dbReference>
<keyword evidence="7" id="KW-0472">Membrane</keyword>
<comment type="similarity">
    <text evidence="3 7">Belongs to the flavin monoamine oxidase family.</text>
</comment>
<keyword evidence="10" id="KW-1185">Reference proteome</keyword>
<dbReference type="Gene3D" id="3.50.50.60">
    <property type="entry name" value="FAD/NAD(P)-binding domain"/>
    <property type="match status" value="1"/>
</dbReference>
<evidence type="ECO:0000313" key="9">
    <source>
        <dbReference type="EMBL" id="KAK2156776.1"/>
    </source>
</evidence>
<dbReference type="PANTHER" id="PTHR43563:SF14">
    <property type="entry name" value="AMINE OXIDASE"/>
    <property type="match status" value="1"/>
</dbReference>
<feature type="binding site" evidence="6">
    <location>
        <position position="80"/>
    </location>
    <ligand>
        <name>substrate</name>
    </ligand>
</feature>
<dbReference type="PANTHER" id="PTHR43563">
    <property type="entry name" value="AMINE OXIDASE"/>
    <property type="match status" value="1"/>
</dbReference>